<keyword evidence="5" id="KW-1185">Reference proteome</keyword>
<name>E7QZ33_HALPU</name>
<proteinExistence type="predicted"/>
<evidence type="ECO:0000313" key="5">
    <source>
        <dbReference type="Proteomes" id="UP000184203"/>
    </source>
</evidence>
<accession>E7QZ33</accession>
<dbReference type="eggNOG" id="arCOG00397">
    <property type="taxonomic scope" value="Archaea"/>
</dbReference>
<feature type="compositionally biased region" description="Basic and acidic residues" evidence="1">
    <location>
        <begin position="421"/>
        <end position="452"/>
    </location>
</feature>
<evidence type="ECO:0000313" key="2">
    <source>
        <dbReference type="EMBL" id="EFW90194.1"/>
    </source>
</evidence>
<evidence type="ECO:0000313" key="3">
    <source>
        <dbReference type="EMBL" id="SHL08182.1"/>
    </source>
</evidence>
<dbReference type="EMBL" id="FRAN01000004">
    <property type="protein sequence ID" value="SHL08182.1"/>
    <property type="molecule type" value="Genomic_DNA"/>
</dbReference>
<feature type="compositionally biased region" description="Polar residues" evidence="1">
    <location>
        <begin position="170"/>
        <end position="180"/>
    </location>
</feature>
<dbReference type="PANTHER" id="PTHR30337">
    <property type="entry name" value="COMPONENT OF ATP-DEPENDENT DSDNA EXONUCLEASE"/>
    <property type="match status" value="1"/>
</dbReference>
<dbReference type="Gene3D" id="3.60.21.10">
    <property type="match status" value="1"/>
</dbReference>
<sequence length="609" mass="67136">MAKPPELTRDNEGAWKLAGSFSSGRYQFSVTPAAERLLRDELGCDEGDIVPWNCFRALVYAGDASLPSATDSPVETGDDLARPNGDVEMLDAEARALAEHLQSKRFDERQREALSTHVADTKLDPLLAVETLDRTEDWVAETTESLVREGETSDERLQSESDADFGGEKSASTASDRHSATTVLHVSDSYLKPGGESDVDGVHGLDGFEKAVDVAVGEAVDAVVHTGNLFSSATPSDEVNAACRERLERLERRDIPFFVVAGRNEAEDTDALDALTETAGVRRLGTTPTAIDESVALYGIDHRQDVGAGNGGIHLEDPEERCLKLCCVHQAVSPPYSEYGADVEAYELAIEHIDGWVDAFLCGGTDRAVEWEGDDLCVYYTGTTDAARVRDDEDEPLVSLFTVRGKSFERETIPLDGYDASARERERARRERENGDERDGYPGREVRSREATNPDARPLTEATGSLATMLDDAGTPDFEDRSTAELADMYALFSDVKGQIETLRTEVRDVLSSRVGEGQEVTGSFGSVSGRRRTRKSLKDSETVLTELARHGVSREDVVTERVDGTKVEDAIEERNLDIDESRLYDISENDYVRRDDIDRDALRRRFEE</sequence>
<reference evidence="3" key="3">
    <citation type="submission" date="2016-11" db="EMBL/GenBank/DDBJ databases">
        <authorList>
            <person name="Jaros S."/>
            <person name="Januszkiewicz K."/>
            <person name="Wedrychowicz H."/>
        </authorList>
    </citation>
    <scope>NUCLEOTIDE SEQUENCE [LARGE SCALE GENOMIC DNA]</scope>
    <source>
        <strain evidence="3">DX253</strain>
    </source>
</reference>
<dbReference type="OrthoDB" id="328141at2157"/>
<dbReference type="EMBL" id="AEMG01000029">
    <property type="protein sequence ID" value="EFW90194.1"/>
    <property type="molecule type" value="Genomic_DNA"/>
</dbReference>
<feature type="region of interest" description="Disordered" evidence="1">
    <location>
        <begin position="414"/>
        <end position="475"/>
    </location>
</feature>
<evidence type="ECO:0000313" key="4">
    <source>
        <dbReference type="Proteomes" id="UP000003751"/>
    </source>
</evidence>
<reference evidence="5" key="2">
    <citation type="submission" date="2016-11" db="EMBL/GenBank/DDBJ databases">
        <authorList>
            <person name="Varghese N."/>
            <person name="Submissions S."/>
        </authorList>
    </citation>
    <scope>NUCLEOTIDE SEQUENCE [LARGE SCALE GENOMIC DNA]</scope>
    <source>
        <strain evidence="5">DX253</strain>
    </source>
</reference>
<organism evidence="2 4">
    <name type="scientific">Haladaptatus paucihalophilus DX253</name>
    <dbReference type="NCBI Taxonomy" id="797209"/>
    <lineage>
        <taxon>Archaea</taxon>
        <taxon>Methanobacteriati</taxon>
        <taxon>Methanobacteriota</taxon>
        <taxon>Stenosarchaea group</taxon>
        <taxon>Halobacteria</taxon>
        <taxon>Halobacteriales</taxon>
        <taxon>Haladaptataceae</taxon>
        <taxon>Haladaptatus</taxon>
    </lineage>
</organism>
<dbReference type="Proteomes" id="UP000003751">
    <property type="component" value="Unassembled WGS sequence"/>
</dbReference>
<dbReference type="Proteomes" id="UP000184203">
    <property type="component" value="Unassembled WGS sequence"/>
</dbReference>
<dbReference type="RefSeq" id="WP_007983380.1">
    <property type="nucleotide sequence ID" value="NZ_AEMG01000029.1"/>
</dbReference>
<protein>
    <submittedName>
        <fullName evidence="2">Uncharacterized protein</fullName>
    </submittedName>
</protein>
<dbReference type="SUPFAM" id="SSF56300">
    <property type="entry name" value="Metallo-dependent phosphatases"/>
    <property type="match status" value="1"/>
</dbReference>
<evidence type="ECO:0000256" key="1">
    <source>
        <dbReference type="SAM" id="MobiDB-lite"/>
    </source>
</evidence>
<feature type="region of interest" description="Disordered" evidence="1">
    <location>
        <begin position="143"/>
        <end position="180"/>
    </location>
</feature>
<dbReference type="eggNOG" id="arCOG04505">
    <property type="taxonomic scope" value="Archaea"/>
</dbReference>
<dbReference type="InterPro" id="IPR058289">
    <property type="entry name" value="DUF7983"/>
</dbReference>
<dbReference type="Pfam" id="PF25943">
    <property type="entry name" value="DUF7983"/>
    <property type="match status" value="1"/>
</dbReference>
<reference evidence="2 4" key="1">
    <citation type="journal article" date="2014" name="ISME J.">
        <title>Trehalose/2-sulfotrehalose biosynthesis and glycine-betaine uptake are widely spread mechanisms for osmoadaptation in the Halobacteriales.</title>
        <authorList>
            <person name="Youssef N.H."/>
            <person name="Savage-Ashlock K.N."/>
            <person name="McCully A.L."/>
            <person name="Luedtke B."/>
            <person name="Shaw E.I."/>
            <person name="Hoff W.D."/>
            <person name="Elshahed M.S."/>
        </authorList>
    </citation>
    <scope>NUCLEOTIDE SEQUENCE [LARGE SCALE GENOMIC DNA]</scope>
    <source>
        <strain evidence="2 4">DX253</strain>
    </source>
</reference>
<feature type="compositionally biased region" description="Basic and acidic residues" evidence="1">
    <location>
        <begin position="146"/>
        <end position="159"/>
    </location>
</feature>
<dbReference type="InterPro" id="IPR050535">
    <property type="entry name" value="DNA_Repair-Maintenance_Comp"/>
</dbReference>
<dbReference type="PANTHER" id="PTHR30337:SF0">
    <property type="entry name" value="NUCLEASE SBCCD SUBUNIT D"/>
    <property type="match status" value="1"/>
</dbReference>
<dbReference type="AlphaFoldDB" id="E7QZ33"/>
<gene>
    <name evidence="3" type="ORF">SAMN05444342_2956</name>
    <name evidence="2" type="ORF">ZOD2009_21412</name>
</gene>
<dbReference type="InterPro" id="IPR029052">
    <property type="entry name" value="Metallo-depent_PP-like"/>
</dbReference>
<dbReference type="PATRIC" id="fig|797209.4.peg.4200"/>